<sequence>MRRPADGRVPVNLRHPWFPLSAYVRWPFRPSGALMGSGRVPSLSAMKKGTPMYEMRAEPTVDRGELVWHVIAKDAPASTLCGSRLAPPLAAPPGEAAAERYCHPCMSAFGSAMQSDAR</sequence>
<dbReference type="Proteomes" id="UP001500403">
    <property type="component" value="Unassembled WGS sequence"/>
</dbReference>
<protein>
    <submittedName>
        <fullName evidence="1">Uncharacterized protein</fullName>
    </submittedName>
</protein>
<organism evidence="1 2">
    <name type="scientific">Streptomyces enissocaesilis</name>
    <dbReference type="NCBI Taxonomy" id="332589"/>
    <lineage>
        <taxon>Bacteria</taxon>
        <taxon>Bacillati</taxon>
        <taxon>Actinomycetota</taxon>
        <taxon>Actinomycetes</taxon>
        <taxon>Kitasatosporales</taxon>
        <taxon>Streptomycetaceae</taxon>
        <taxon>Streptomyces</taxon>
        <taxon>Streptomyces rochei group</taxon>
    </lineage>
</organism>
<proteinExistence type="predicted"/>
<accession>A0ABN3X5U5</accession>
<evidence type="ECO:0000313" key="2">
    <source>
        <dbReference type="Proteomes" id="UP001500403"/>
    </source>
</evidence>
<dbReference type="EMBL" id="BAAAUD010000021">
    <property type="protein sequence ID" value="GAA2936694.1"/>
    <property type="molecule type" value="Genomic_DNA"/>
</dbReference>
<gene>
    <name evidence="1" type="ORF">GCM10010446_22260</name>
</gene>
<evidence type="ECO:0000313" key="1">
    <source>
        <dbReference type="EMBL" id="GAA2936694.1"/>
    </source>
</evidence>
<name>A0ABN3X5U5_9ACTN</name>
<reference evidence="1 2" key="1">
    <citation type="journal article" date="2019" name="Int. J. Syst. Evol. Microbiol.">
        <title>The Global Catalogue of Microorganisms (GCM) 10K type strain sequencing project: providing services to taxonomists for standard genome sequencing and annotation.</title>
        <authorList>
            <consortium name="The Broad Institute Genomics Platform"/>
            <consortium name="The Broad Institute Genome Sequencing Center for Infectious Disease"/>
            <person name="Wu L."/>
            <person name="Ma J."/>
        </authorList>
    </citation>
    <scope>NUCLEOTIDE SEQUENCE [LARGE SCALE GENOMIC DNA]</scope>
    <source>
        <strain evidence="1 2">JCM 9088</strain>
    </source>
</reference>
<keyword evidence="2" id="KW-1185">Reference proteome</keyword>
<comment type="caution">
    <text evidence="1">The sequence shown here is derived from an EMBL/GenBank/DDBJ whole genome shotgun (WGS) entry which is preliminary data.</text>
</comment>